<keyword evidence="1" id="KW-0396">Initiation factor</keyword>
<accession>A0ACC1JCH7</accession>
<keyword evidence="2" id="KW-1185">Reference proteome</keyword>
<evidence type="ECO:0000313" key="2">
    <source>
        <dbReference type="Proteomes" id="UP001150603"/>
    </source>
</evidence>
<dbReference type="Proteomes" id="UP001150603">
    <property type="component" value="Unassembled WGS sequence"/>
</dbReference>
<reference evidence="1" key="1">
    <citation type="submission" date="2022-07" db="EMBL/GenBank/DDBJ databases">
        <title>Phylogenomic reconstructions and comparative analyses of Kickxellomycotina fungi.</title>
        <authorList>
            <person name="Reynolds N.K."/>
            <person name="Stajich J.E."/>
            <person name="Barry K."/>
            <person name="Grigoriev I.V."/>
            <person name="Crous P."/>
            <person name="Smith M.E."/>
        </authorList>
    </citation>
    <scope>NUCLEOTIDE SEQUENCE</scope>
    <source>
        <strain evidence="1">NRRL 5244</strain>
    </source>
</reference>
<comment type="caution">
    <text evidence="1">The sequence shown here is derived from an EMBL/GenBank/DDBJ whole genome shotgun (WGS) entry which is preliminary data.</text>
</comment>
<gene>
    <name evidence="1" type="primary">GCD1</name>
    <name evidence="1" type="ORF">FBU59_002002</name>
</gene>
<name>A0ACC1JCH7_9FUNG</name>
<keyword evidence="1" id="KW-0648">Protein biosynthesis</keyword>
<protein>
    <submittedName>
        <fullName evidence="1">Translation initiation factor eIF-2B subunit gamma</fullName>
    </submittedName>
</protein>
<dbReference type="EMBL" id="JANBPW010001032">
    <property type="protein sequence ID" value="KAJ1946529.1"/>
    <property type="molecule type" value="Genomic_DNA"/>
</dbReference>
<organism evidence="1 2">
    <name type="scientific">Linderina macrospora</name>
    <dbReference type="NCBI Taxonomy" id="4868"/>
    <lineage>
        <taxon>Eukaryota</taxon>
        <taxon>Fungi</taxon>
        <taxon>Fungi incertae sedis</taxon>
        <taxon>Zoopagomycota</taxon>
        <taxon>Kickxellomycotina</taxon>
        <taxon>Kickxellomycetes</taxon>
        <taxon>Kickxellales</taxon>
        <taxon>Kickxellaceae</taxon>
        <taxon>Linderina</taxon>
    </lineage>
</organism>
<evidence type="ECO:0000313" key="1">
    <source>
        <dbReference type="EMBL" id="KAJ1946529.1"/>
    </source>
</evidence>
<sequence length="454" mass="49997">MFASSTNAYDAATPEFKAIILAGPGNDLYPLTERENTPKALLPIANKPMIWYVLQWLEQGGLLDIEIVTVRESEPDISDYIRGVYEGMAKITVRVLADAAGTADALRQVAPQIKTDVIVVPCDLIIDVPAAHFLDMYRLRRPSVASMFFETMRSKGGGGTSKAAVQLPLIGVDQPTSRLVMLRPLDKDEDEVEMRMSLVRKFPSLAMSNKMQDSHVYVFQRWVLDYLAAHPEMSSLQDDLLPMLVRAQSQPQLLEREQITKFMRPRYARHIDENDTSAQFGLPDGTDLGELDNDDPLKVFVYLRRNGIAGRANRIPMYCDLNRVVARVSTDARIDESVDQAQRIQVGSDSLVGAYSKLGERCSVKLSMVGAHCVIGKDVKITNCVIMDHVTIGDGVKLESCVVCKLAKVGDKAQLKDCEIGASVAIPNAVNIKGEMFAASTATSNADGIQVKFS</sequence>
<proteinExistence type="predicted"/>